<keyword evidence="2" id="KW-1185">Reference proteome</keyword>
<proteinExistence type="predicted"/>
<accession>A0AAV1Q371</accession>
<dbReference type="Proteomes" id="UP001314229">
    <property type="component" value="Unassembled WGS sequence"/>
</dbReference>
<evidence type="ECO:0000313" key="2">
    <source>
        <dbReference type="Proteomes" id="UP001314229"/>
    </source>
</evidence>
<name>A0AAV1Q371_SCOSC</name>
<comment type="caution">
    <text evidence="1">The sequence shown here is derived from an EMBL/GenBank/DDBJ whole genome shotgun (WGS) entry which is preliminary data.</text>
</comment>
<reference evidence="1 2" key="1">
    <citation type="submission" date="2024-01" db="EMBL/GenBank/DDBJ databases">
        <authorList>
            <person name="Alioto T."/>
            <person name="Alioto T."/>
            <person name="Gomez Garrido J."/>
        </authorList>
    </citation>
    <scope>NUCLEOTIDE SEQUENCE [LARGE SCALE GENOMIC DNA]</scope>
</reference>
<dbReference type="EMBL" id="CAWUFR010000414">
    <property type="protein sequence ID" value="CAK6977524.1"/>
    <property type="molecule type" value="Genomic_DNA"/>
</dbReference>
<dbReference type="AlphaFoldDB" id="A0AAV1Q371"/>
<protein>
    <submittedName>
        <fullName evidence="1">Uncharacterized protein LOC117532600</fullName>
    </submittedName>
</protein>
<sequence length="189" mass="21088">MAMLCGFLSSTRQYQKLGKLYHVDEVEVHGPRDLSLSLEDNVVVAVGLVEAVAGQENQELPKERGNYLFILHPLTTYVCGKVDNLCSKGLMRLKDGELKPVRGTVLPILVQPGSDAEQLQKAAEYKMKTFHKNYKVSVGKAYQRITLYSCTAEDFHTYFQETTSESDESEVIIMSRSAAEFSSADTVVQ</sequence>
<evidence type="ECO:0000313" key="1">
    <source>
        <dbReference type="EMBL" id="CAK6977524.1"/>
    </source>
</evidence>
<organism evidence="1 2">
    <name type="scientific">Scomber scombrus</name>
    <name type="common">Atlantic mackerel</name>
    <name type="synonym">Scomber vernalis</name>
    <dbReference type="NCBI Taxonomy" id="13677"/>
    <lineage>
        <taxon>Eukaryota</taxon>
        <taxon>Metazoa</taxon>
        <taxon>Chordata</taxon>
        <taxon>Craniata</taxon>
        <taxon>Vertebrata</taxon>
        <taxon>Euteleostomi</taxon>
        <taxon>Actinopterygii</taxon>
        <taxon>Neopterygii</taxon>
        <taxon>Teleostei</taxon>
        <taxon>Neoteleostei</taxon>
        <taxon>Acanthomorphata</taxon>
        <taxon>Pelagiaria</taxon>
        <taxon>Scombriformes</taxon>
        <taxon>Scombridae</taxon>
        <taxon>Scomber</taxon>
    </lineage>
</organism>
<gene>
    <name evidence="1" type="ORF">FSCOSCO3_A014524</name>
</gene>